<dbReference type="RefSeq" id="WP_273686169.1">
    <property type="nucleotide sequence ID" value="NZ_CP117411.1"/>
</dbReference>
<dbReference type="InterPro" id="IPR013325">
    <property type="entry name" value="RNA_pol_sigma_r2"/>
</dbReference>
<accession>A0ABY7TGD0</accession>
<dbReference type="Pfam" id="PF08281">
    <property type="entry name" value="Sigma70_r4_2"/>
    <property type="match status" value="1"/>
</dbReference>
<evidence type="ECO:0000313" key="8">
    <source>
        <dbReference type="Proteomes" id="UP001220395"/>
    </source>
</evidence>
<organism evidence="7 8">
    <name type="scientific">Sphingomonas naphthae</name>
    <dbReference type="NCBI Taxonomy" id="1813468"/>
    <lineage>
        <taxon>Bacteria</taxon>
        <taxon>Pseudomonadati</taxon>
        <taxon>Pseudomonadota</taxon>
        <taxon>Alphaproteobacteria</taxon>
        <taxon>Sphingomonadales</taxon>
        <taxon>Sphingomonadaceae</taxon>
        <taxon>Sphingomonas</taxon>
    </lineage>
</organism>
<evidence type="ECO:0000256" key="3">
    <source>
        <dbReference type="ARBA" id="ARBA00023082"/>
    </source>
</evidence>
<dbReference type="InterPro" id="IPR007627">
    <property type="entry name" value="RNA_pol_sigma70_r2"/>
</dbReference>
<dbReference type="InterPro" id="IPR036388">
    <property type="entry name" value="WH-like_DNA-bd_sf"/>
</dbReference>
<protein>
    <submittedName>
        <fullName evidence="7">RNA polymerase sigma factor</fullName>
    </submittedName>
</protein>
<evidence type="ECO:0000259" key="5">
    <source>
        <dbReference type="Pfam" id="PF04542"/>
    </source>
</evidence>
<dbReference type="PANTHER" id="PTHR43133:SF63">
    <property type="entry name" value="RNA POLYMERASE SIGMA FACTOR FECI-RELATED"/>
    <property type="match status" value="1"/>
</dbReference>
<evidence type="ECO:0000313" key="7">
    <source>
        <dbReference type="EMBL" id="WCT72215.1"/>
    </source>
</evidence>
<dbReference type="EMBL" id="CP117411">
    <property type="protein sequence ID" value="WCT72215.1"/>
    <property type="molecule type" value="Genomic_DNA"/>
</dbReference>
<sequence length="171" mass="18684">MADAENGDGASGLEAVLLAHRPMILRFLRARGAGGDAEDVLQDIWLKLGTARPAGPIADPLGYLLRMADNLMHDRHRASARRSKREASWIDAVGGGDAAPADHALAARETLSRADRALSDLGERTRSIFHRFRIDGVEQRQIAADDGISLSAVEKHLQKAYRALMRIREEA</sequence>
<evidence type="ECO:0000256" key="4">
    <source>
        <dbReference type="ARBA" id="ARBA00023163"/>
    </source>
</evidence>
<keyword evidence="2" id="KW-0805">Transcription regulation</keyword>
<dbReference type="SUPFAM" id="SSF88659">
    <property type="entry name" value="Sigma3 and sigma4 domains of RNA polymerase sigma factors"/>
    <property type="match status" value="1"/>
</dbReference>
<dbReference type="InterPro" id="IPR039425">
    <property type="entry name" value="RNA_pol_sigma-70-like"/>
</dbReference>
<evidence type="ECO:0000256" key="2">
    <source>
        <dbReference type="ARBA" id="ARBA00023015"/>
    </source>
</evidence>
<dbReference type="InterPro" id="IPR014284">
    <property type="entry name" value="RNA_pol_sigma-70_dom"/>
</dbReference>
<dbReference type="Proteomes" id="UP001220395">
    <property type="component" value="Chromosome"/>
</dbReference>
<evidence type="ECO:0000256" key="1">
    <source>
        <dbReference type="ARBA" id="ARBA00010641"/>
    </source>
</evidence>
<dbReference type="InterPro" id="IPR013324">
    <property type="entry name" value="RNA_pol_sigma_r3/r4-like"/>
</dbReference>
<evidence type="ECO:0000259" key="6">
    <source>
        <dbReference type="Pfam" id="PF08281"/>
    </source>
</evidence>
<comment type="similarity">
    <text evidence="1">Belongs to the sigma-70 factor family. ECF subfamily.</text>
</comment>
<dbReference type="NCBIfam" id="TIGR02937">
    <property type="entry name" value="sigma70-ECF"/>
    <property type="match status" value="1"/>
</dbReference>
<dbReference type="SUPFAM" id="SSF88946">
    <property type="entry name" value="Sigma2 domain of RNA polymerase sigma factors"/>
    <property type="match status" value="1"/>
</dbReference>
<reference evidence="7 8" key="1">
    <citation type="submission" date="2023-02" db="EMBL/GenBank/DDBJ databases">
        <title>Genome sequence of Sphingomonas naphthae.</title>
        <authorList>
            <person name="Kim S."/>
            <person name="Heo J."/>
            <person name="Kwon S.-W."/>
        </authorList>
    </citation>
    <scope>NUCLEOTIDE SEQUENCE [LARGE SCALE GENOMIC DNA]</scope>
    <source>
        <strain evidence="7 8">KACC 18716</strain>
    </source>
</reference>
<name>A0ABY7TGD0_9SPHN</name>
<keyword evidence="3" id="KW-0731">Sigma factor</keyword>
<dbReference type="Pfam" id="PF04542">
    <property type="entry name" value="Sigma70_r2"/>
    <property type="match status" value="1"/>
</dbReference>
<keyword evidence="4" id="KW-0804">Transcription</keyword>
<gene>
    <name evidence="7" type="ORF">PQ455_11230</name>
</gene>
<proteinExistence type="inferred from homology"/>
<dbReference type="Gene3D" id="1.10.1740.10">
    <property type="match status" value="1"/>
</dbReference>
<feature type="domain" description="RNA polymerase sigma-70 region 2" evidence="5">
    <location>
        <begin position="19"/>
        <end position="81"/>
    </location>
</feature>
<dbReference type="PANTHER" id="PTHR43133">
    <property type="entry name" value="RNA POLYMERASE ECF-TYPE SIGMA FACTO"/>
    <property type="match status" value="1"/>
</dbReference>
<dbReference type="InterPro" id="IPR013249">
    <property type="entry name" value="RNA_pol_sigma70_r4_t2"/>
</dbReference>
<dbReference type="Gene3D" id="1.10.10.10">
    <property type="entry name" value="Winged helix-like DNA-binding domain superfamily/Winged helix DNA-binding domain"/>
    <property type="match status" value="1"/>
</dbReference>
<feature type="domain" description="RNA polymerase sigma factor 70 region 4 type 2" evidence="6">
    <location>
        <begin position="114"/>
        <end position="164"/>
    </location>
</feature>
<keyword evidence="8" id="KW-1185">Reference proteome</keyword>